<gene>
    <name evidence="8" type="ORF">SDC9_148927</name>
</gene>
<evidence type="ECO:0000256" key="5">
    <source>
        <dbReference type="ARBA" id="ARBA00023136"/>
    </source>
</evidence>
<accession>A0A645EJU3</accession>
<evidence type="ECO:0000259" key="7">
    <source>
        <dbReference type="Pfam" id="PF10035"/>
    </source>
</evidence>
<dbReference type="InterPro" id="IPR019264">
    <property type="entry name" value="DUF2179"/>
</dbReference>
<evidence type="ECO:0000256" key="2">
    <source>
        <dbReference type="ARBA" id="ARBA00022475"/>
    </source>
</evidence>
<organism evidence="8">
    <name type="scientific">bioreactor metagenome</name>
    <dbReference type="NCBI Taxonomy" id="1076179"/>
    <lineage>
        <taxon>unclassified sequences</taxon>
        <taxon>metagenomes</taxon>
        <taxon>ecological metagenomes</taxon>
    </lineage>
</organism>
<evidence type="ECO:0000256" key="1">
    <source>
        <dbReference type="ARBA" id="ARBA00004651"/>
    </source>
</evidence>
<evidence type="ECO:0000256" key="3">
    <source>
        <dbReference type="ARBA" id="ARBA00022692"/>
    </source>
</evidence>
<feature type="domain" description="DUF2179" evidence="7">
    <location>
        <begin position="140"/>
        <end position="194"/>
    </location>
</feature>
<dbReference type="Gene3D" id="3.30.70.120">
    <property type="match status" value="1"/>
</dbReference>
<proteinExistence type="predicted"/>
<sequence>MLSSFVYPIFLTLISQFNIPLTIDPLLASFYGGIIGGVGIGLVIRTGASTGGMDVPPLIAHKYTNISIAKLILITDFFTVLLGLLAYDLEAVLIGIISVFTTSFAIDKVLLMGGQESKSVQIISEQYSIISARIHEKLERGTTITDAVGGYTNNAKKIILVVVSQNQYPQLIDLINEIDSKAFIITTDTTDVHGEGFSYGYRV</sequence>
<evidence type="ECO:0000313" key="8">
    <source>
        <dbReference type="EMBL" id="MPN01716.1"/>
    </source>
</evidence>
<dbReference type="InterPro" id="IPR015867">
    <property type="entry name" value="N-reg_PII/ATP_PRibTrfase_C"/>
</dbReference>
<comment type="caution">
    <text evidence="8">The sequence shown here is derived from an EMBL/GenBank/DDBJ whole genome shotgun (WGS) entry which is preliminary data.</text>
</comment>
<feature type="transmembrane region" description="Helical" evidence="6">
    <location>
        <begin position="93"/>
        <end position="111"/>
    </location>
</feature>
<dbReference type="Pfam" id="PF02588">
    <property type="entry name" value="YitT_membrane"/>
    <property type="match status" value="1"/>
</dbReference>
<evidence type="ECO:0000256" key="4">
    <source>
        <dbReference type="ARBA" id="ARBA00022989"/>
    </source>
</evidence>
<feature type="transmembrane region" description="Helical" evidence="6">
    <location>
        <begin position="68"/>
        <end position="87"/>
    </location>
</feature>
<keyword evidence="3 6" id="KW-0812">Transmembrane</keyword>
<reference evidence="8" key="1">
    <citation type="submission" date="2019-08" db="EMBL/GenBank/DDBJ databases">
        <authorList>
            <person name="Kucharzyk K."/>
            <person name="Murdoch R.W."/>
            <person name="Higgins S."/>
            <person name="Loffler F."/>
        </authorList>
    </citation>
    <scope>NUCLEOTIDE SEQUENCE</scope>
</reference>
<dbReference type="GO" id="GO:0005886">
    <property type="term" value="C:plasma membrane"/>
    <property type="evidence" value="ECO:0007669"/>
    <property type="project" value="UniProtKB-SubCell"/>
</dbReference>
<dbReference type="InterPro" id="IPR003740">
    <property type="entry name" value="YitT"/>
</dbReference>
<protein>
    <recommendedName>
        <fullName evidence="7">DUF2179 domain-containing protein</fullName>
    </recommendedName>
</protein>
<dbReference type="CDD" id="cd16380">
    <property type="entry name" value="YitT_C"/>
    <property type="match status" value="1"/>
</dbReference>
<dbReference type="Pfam" id="PF10035">
    <property type="entry name" value="DUF2179"/>
    <property type="match status" value="1"/>
</dbReference>
<evidence type="ECO:0000256" key="6">
    <source>
        <dbReference type="SAM" id="Phobius"/>
    </source>
</evidence>
<dbReference type="EMBL" id="VSSQ01047708">
    <property type="protein sequence ID" value="MPN01716.1"/>
    <property type="molecule type" value="Genomic_DNA"/>
</dbReference>
<name>A0A645EJU3_9ZZZZ</name>
<dbReference type="InterPro" id="IPR051461">
    <property type="entry name" value="UPF0750_membrane"/>
</dbReference>
<keyword evidence="5 6" id="KW-0472">Membrane</keyword>
<dbReference type="PANTHER" id="PTHR33545:SF9">
    <property type="entry name" value="UPF0750 MEMBRANE PROTEIN YITE"/>
    <property type="match status" value="1"/>
</dbReference>
<dbReference type="AlphaFoldDB" id="A0A645EJU3"/>
<keyword evidence="4 6" id="KW-1133">Transmembrane helix</keyword>
<dbReference type="PANTHER" id="PTHR33545">
    <property type="entry name" value="UPF0750 MEMBRANE PROTEIN YITT-RELATED"/>
    <property type="match status" value="1"/>
</dbReference>
<feature type="transmembrane region" description="Helical" evidence="6">
    <location>
        <begin position="29"/>
        <end position="48"/>
    </location>
</feature>
<comment type="subcellular location">
    <subcellularLocation>
        <location evidence="1">Cell membrane</location>
        <topology evidence="1">Multi-pass membrane protein</topology>
    </subcellularLocation>
</comment>
<keyword evidence="2" id="KW-1003">Cell membrane</keyword>